<sequence>MTKRYESWGKYPKHQPALVHRLRWHTETPPFERFGRPVLAYGLGRSYGDVCLNDNGVLLDTARMAHFIAFDAERGLLRCEAGVSLKQILDLVVPRGWFLPVTPGTKYVTVGGAIANDVHGKNHHREGTFGCHVTQFELLRSTGERLICSPTQNSDLFRATIGGLGLTGLITWAEIKLRPIRSVYIEMERIRFGSLDEFFDISARSDARFEHTVAWLDCIAQGTSLGRGVFLRGNHSEEPGPLTPSKEPKLYVPFDFPSFVLNPLSMRAFNTFYYYMHTPARSHKRVHYEPFFYPLDAVRRWNRIYGRRGFIQYQCVVPPTDRVEVMRELLTVIARSGRASFLAVFKEFGDVASPGMLSFPRKGVTLALDFPFEGEATLRLCEQMDAIVREAGGVLYPAKDARMSGEDFRRFYPQWETFSRYVDPAFSSSFWRRVTRT</sequence>
<keyword evidence="4" id="KW-1185">Reference proteome</keyword>
<dbReference type="InterPro" id="IPR010031">
    <property type="entry name" value="FAD_lactone_oxidase-like"/>
</dbReference>
<gene>
    <name evidence="2" type="ORF">ARMA_2830</name>
    <name evidence="3" type="ORF">SE16_03400</name>
</gene>
<dbReference type="OrthoDB" id="9768764at2"/>
<dbReference type="InterPro" id="IPR016169">
    <property type="entry name" value="FAD-bd_PCMH_sub2"/>
</dbReference>
<evidence type="ECO:0000313" key="3">
    <source>
        <dbReference type="EMBL" id="KPL89490.1"/>
    </source>
</evidence>
<evidence type="ECO:0000313" key="4">
    <source>
        <dbReference type="Proteomes" id="UP000037784"/>
    </source>
</evidence>
<accession>A0A0M9UDW8</accession>
<dbReference type="GO" id="GO:0071949">
    <property type="term" value="F:FAD binding"/>
    <property type="evidence" value="ECO:0007669"/>
    <property type="project" value="InterPro"/>
</dbReference>
<evidence type="ECO:0000313" key="5">
    <source>
        <dbReference type="Proteomes" id="UP000050502"/>
    </source>
</evidence>
<dbReference type="Proteomes" id="UP000037784">
    <property type="component" value="Unassembled WGS sequence"/>
</dbReference>
<dbReference type="GO" id="GO:0003885">
    <property type="term" value="F:D-arabinono-1,4-lactone oxidase activity"/>
    <property type="evidence" value="ECO:0007669"/>
    <property type="project" value="TreeGrafter"/>
</dbReference>
<dbReference type="PROSITE" id="PS51387">
    <property type="entry name" value="FAD_PCMH"/>
    <property type="match status" value="1"/>
</dbReference>
<dbReference type="PATRIC" id="fig|872965.6.peg.639"/>
<evidence type="ECO:0000313" key="2">
    <source>
        <dbReference type="EMBL" id="GAP64407.1"/>
    </source>
</evidence>
<dbReference type="Gene3D" id="3.30.465.10">
    <property type="match status" value="1"/>
</dbReference>
<name>A0A0M9UDW8_9CHLR</name>
<reference evidence="4" key="3">
    <citation type="submission" date="2015-08" db="EMBL/GenBank/DDBJ databases">
        <title>Draft Genome Sequence of a Heterotrophic Facultative Anaerobic Bacterium Ardenticatena maritima Strain 110S.</title>
        <authorList>
            <person name="Kawaichi S."/>
            <person name="Yoshida T."/>
            <person name="Sako Y."/>
            <person name="Nakamura R."/>
        </authorList>
    </citation>
    <scope>NUCLEOTIDE SEQUENCE [LARGE SCALE GENOMIC DNA]</scope>
    <source>
        <strain evidence="4">110S</strain>
    </source>
</reference>
<dbReference type="InterPro" id="IPR006094">
    <property type="entry name" value="Oxid_FAD_bind_N"/>
</dbReference>
<dbReference type="EMBL" id="LGKN01000003">
    <property type="protein sequence ID" value="KPL89490.1"/>
    <property type="molecule type" value="Genomic_DNA"/>
</dbReference>
<dbReference type="PANTHER" id="PTHR43762:SF1">
    <property type="entry name" value="D-ARABINONO-1,4-LACTONE OXIDASE"/>
    <property type="match status" value="1"/>
</dbReference>
<dbReference type="AlphaFoldDB" id="A0A0M9UDW8"/>
<dbReference type="InterPro" id="IPR016166">
    <property type="entry name" value="FAD-bd_PCMH"/>
</dbReference>
<feature type="domain" description="FAD-binding PCMH-type" evidence="1">
    <location>
        <begin position="1"/>
        <end position="180"/>
    </location>
</feature>
<dbReference type="Proteomes" id="UP000050502">
    <property type="component" value="Unassembled WGS sequence"/>
</dbReference>
<reference evidence="3 5" key="2">
    <citation type="submission" date="2015-07" db="EMBL/GenBank/DDBJ databases">
        <title>Whole genome sequence of Ardenticatena maritima DSM 23922.</title>
        <authorList>
            <person name="Hemp J."/>
            <person name="Ward L.M."/>
            <person name="Pace L.A."/>
            <person name="Fischer W.W."/>
        </authorList>
    </citation>
    <scope>NUCLEOTIDE SEQUENCE [LARGE SCALE GENOMIC DNA]</scope>
    <source>
        <strain evidence="3 5">110S</strain>
    </source>
</reference>
<dbReference type="PANTHER" id="PTHR43762">
    <property type="entry name" value="L-GULONOLACTONE OXIDASE"/>
    <property type="match status" value="1"/>
</dbReference>
<dbReference type="InterPro" id="IPR036318">
    <property type="entry name" value="FAD-bd_PCMH-like_sf"/>
</dbReference>
<reference evidence="2 4" key="1">
    <citation type="journal article" date="2015" name="Genome Announc.">
        <title>Draft Genome Sequence of a Heterotrophic Facultative Anaerobic Thermophilic Bacterium, Ardenticatena maritima Strain 110ST.</title>
        <authorList>
            <person name="Kawaichi S."/>
            <person name="Yoshida T."/>
            <person name="Sako Y."/>
            <person name="Nakamura R."/>
        </authorList>
    </citation>
    <scope>NUCLEOTIDE SEQUENCE [LARGE SCALE GENOMIC DNA]</scope>
    <source>
        <strain evidence="2 4">110S</strain>
    </source>
</reference>
<dbReference type="EMBL" id="BBZA01000258">
    <property type="protein sequence ID" value="GAP64407.1"/>
    <property type="molecule type" value="Genomic_DNA"/>
</dbReference>
<dbReference type="RefSeq" id="WP_054494093.1">
    <property type="nucleotide sequence ID" value="NZ_BBZA01000258.1"/>
</dbReference>
<dbReference type="STRING" id="872965.SE16_03400"/>
<organism evidence="2 4">
    <name type="scientific">Ardenticatena maritima</name>
    <dbReference type="NCBI Taxonomy" id="872965"/>
    <lineage>
        <taxon>Bacteria</taxon>
        <taxon>Bacillati</taxon>
        <taxon>Chloroflexota</taxon>
        <taxon>Ardenticatenia</taxon>
        <taxon>Ardenticatenales</taxon>
        <taxon>Ardenticatenaceae</taxon>
        <taxon>Ardenticatena</taxon>
    </lineage>
</organism>
<proteinExistence type="predicted"/>
<dbReference type="InParanoid" id="A0A0M9UDW8"/>
<dbReference type="Pfam" id="PF01565">
    <property type="entry name" value="FAD_binding_4"/>
    <property type="match status" value="1"/>
</dbReference>
<dbReference type="SUPFAM" id="SSF56176">
    <property type="entry name" value="FAD-binding/transporter-associated domain-like"/>
    <property type="match status" value="1"/>
</dbReference>
<evidence type="ECO:0000259" key="1">
    <source>
        <dbReference type="PROSITE" id="PS51387"/>
    </source>
</evidence>
<protein>
    <submittedName>
        <fullName evidence="3">FAD-linked oxidase</fullName>
    </submittedName>
</protein>
<comment type="caution">
    <text evidence="2">The sequence shown here is derived from an EMBL/GenBank/DDBJ whole genome shotgun (WGS) entry which is preliminary data.</text>
</comment>